<evidence type="ECO:0000313" key="2">
    <source>
        <dbReference type="Proteomes" id="UP000541770"/>
    </source>
</evidence>
<dbReference type="Proteomes" id="UP000541770">
    <property type="component" value="Unassembled WGS sequence"/>
</dbReference>
<comment type="caution">
    <text evidence="1">The sequence shown here is derived from an EMBL/GenBank/DDBJ whole genome shotgun (WGS) entry which is preliminary data.</text>
</comment>
<dbReference type="AlphaFoldDB" id="A0A7W2PYR6"/>
<protein>
    <submittedName>
        <fullName evidence="1">Uncharacterized protein</fullName>
    </submittedName>
</protein>
<sequence>MITINREKAEVIVRDRLRQERAPKLAEMDIAYVRALEAGGDTSSIAEQKKALREAPDCDLSGLTFTELATLTLDQALAL</sequence>
<organism evidence="1 2">
    <name type="scientific">Pseudomonas mosselii</name>
    <dbReference type="NCBI Taxonomy" id="78327"/>
    <lineage>
        <taxon>Bacteria</taxon>
        <taxon>Pseudomonadati</taxon>
        <taxon>Pseudomonadota</taxon>
        <taxon>Gammaproteobacteria</taxon>
        <taxon>Pseudomonadales</taxon>
        <taxon>Pseudomonadaceae</taxon>
        <taxon>Pseudomonas</taxon>
    </lineage>
</organism>
<dbReference type="RefSeq" id="WP_182323104.1">
    <property type="nucleotide sequence ID" value="NZ_JACGDE010000008.1"/>
</dbReference>
<reference evidence="1 2" key="1">
    <citation type="submission" date="2020-07" db="EMBL/GenBank/DDBJ databases">
        <title>Diversity of carbapenemase encoding genes among Pseudomonas putida group clinical isolates in a tertiary Brazilian hospital.</title>
        <authorList>
            <person name="Alberto-Lei F."/>
            <person name="Nodari C.S."/>
            <person name="Streling A.P."/>
            <person name="Paulino J.T."/>
            <person name="Bessa-Neto F.O."/>
            <person name="Cayo R."/>
            <person name="Gales A.C."/>
        </authorList>
    </citation>
    <scope>NUCLEOTIDE SEQUENCE [LARGE SCALE GENOMIC DNA]</scope>
    <source>
        <strain evidence="1 2">14802</strain>
    </source>
</reference>
<accession>A0A7W2PYR6</accession>
<name>A0A7W2PYR6_9PSED</name>
<evidence type="ECO:0000313" key="1">
    <source>
        <dbReference type="EMBL" id="MBA6065735.1"/>
    </source>
</evidence>
<gene>
    <name evidence="1" type="ORF">H4C75_13295</name>
</gene>
<proteinExistence type="predicted"/>
<dbReference type="EMBL" id="JACGDE010000008">
    <property type="protein sequence ID" value="MBA6065735.1"/>
    <property type="molecule type" value="Genomic_DNA"/>
</dbReference>